<gene>
    <name evidence="5" type="ORF">I4Q42_18485</name>
</gene>
<keyword evidence="3" id="KW-0804">Transcription</keyword>
<dbReference type="Pfam" id="PF01047">
    <property type="entry name" value="MarR"/>
    <property type="match status" value="1"/>
</dbReference>
<name>A0ABS0T1B3_9CAUL</name>
<dbReference type="PROSITE" id="PS01117">
    <property type="entry name" value="HTH_MARR_1"/>
    <property type="match status" value="1"/>
</dbReference>
<sequence>MPEHDLREGRSMPLPSYLSYLMYQTEQHRRAMAADHVARHGLSFPKWVAMLSLARFGECSMTRLAKLSAADRTTLTRSIDGLIRDGLVERGGAPNDRRKVVVRLTPTGAALLQTIRDELAPLHQEACSELSADEQSALAFYLKKMLGGLIPEPDWKDEILSFGPPLPSGAGPAAFAVATSG</sequence>
<feature type="domain" description="HTH marR-type" evidence="4">
    <location>
        <begin position="15"/>
        <end position="147"/>
    </location>
</feature>
<dbReference type="InterPro" id="IPR036390">
    <property type="entry name" value="WH_DNA-bd_sf"/>
</dbReference>
<dbReference type="InterPro" id="IPR036388">
    <property type="entry name" value="WH-like_DNA-bd_sf"/>
</dbReference>
<dbReference type="EMBL" id="JADWOX010000014">
    <property type="protein sequence ID" value="MBI1685658.1"/>
    <property type="molecule type" value="Genomic_DNA"/>
</dbReference>
<evidence type="ECO:0000256" key="2">
    <source>
        <dbReference type="ARBA" id="ARBA00023125"/>
    </source>
</evidence>
<comment type="caution">
    <text evidence="5">The sequence shown here is derived from an EMBL/GenBank/DDBJ whole genome shotgun (WGS) entry which is preliminary data.</text>
</comment>
<evidence type="ECO:0000313" key="6">
    <source>
        <dbReference type="Proteomes" id="UP000639859"/>
    </source>
</evidence>
<protein>
    <submittedName>
        <fullName evidence="5">MarR family transcriptional regulator</fullName>
    </submittedName>
</protein>
<dbReference type="Proteomes" id="UP000639859">
    <property type="component" value="Unassembled WGS sequence"/>
</dbReference>
<keyword evidence="6" id="KW-1185">Reference proteome</keyword>
<evidence type="ECO:0000256" key="3">
    <source>
        <dbReference type="ARBA" id="ARBA00023163"/>
    </source>
</evidence>
<dbReference type="PANTHER" id="PTHR33164:SF95">
    <property type="entry name" value="TRANSCRIPTIONAL REGULATOR"/>
    <property type="match status" value="1"/>
</dbReference>
<dbReference type="Gene3D" id="1.10.10.10">
    <property type="entry name" value="Winged helix-like DNA-binding domain superfamily/Winged helix DNA-binding domain"/>
    <property type="match status" value="1"/>
</dbReference>
<dbReference type="SMART" id="SM00347">
    <property type="entry name" value="HTH_MARR"/>
    <property type="match status" value="1"/>
</dbReference>
<dbReference type="InterPro" id="IPR023187">
    <property type="entry name" value="Tscrpt_reg_MarR-type_CS"/>
</dbReference>
<dbReference type="SUPFAM" id="SSF46785">
    <property type="entry name" value="Winged helix' DNA-binding domain"/>
    <property type="match status" value="1"/>
</dbReference>
<evidence type="ECO:0000256" key="1">
    <source>
        <dbReference type="ARBA" id="ARBA00023015"/>
    </source>
</evidence>
<dbReference type="InterPro" id="IPR039422">
    <property type="entry name" value="MarR/SlyA-like"/>
</dbReference>
<keyword evidence="1" id="KW-0805">Transcription regulation</keyword>
<evidence type="ECO:0000259" key="4">
    <source>
        <dbReference type="PROSITE" id="PS50995"/>
    </source>
</evidence>
<accession>A0ABS0T1B3</accession>
<proteinExistence type="predicted"/>
<evidence type="ECO:0000313" key="5">
    <source>
        <dbReference type="EMBL" id="MBI1685658.1"/>
    </source>
</evidence>
<keyword evidence="2" id="KW-0238">DNA-binding</keyword>
<dbReference type="PANTHER" id="PTHR33164">
    <property type="entry name" value="TRANSCRIPTIONAL REGULATOR, MARR FAMILY"/>
    <property type="match status" value="1"/>
</dbReference>
<dbReference type="PROSITE" id="PS50995">
    <property type="entry name" value="HTH_MARR_2"/>
    <property type="match status" value="1"/>
</dbReference>
<reference evidence="5 6" key="1">
    <citation type="submission" date="2020-11" db="EMBL/GenBank/DDBJ databases">
        <title>genome sequence of strain KACC 18849.</title>
        <authorList>
            <person name="Gao J."/>
            <person name="Zhang X."/>
        </authorList>
    </citation>
    <scope>NUCLEOTIDE SEQUENCE [LARGE SCALE GENOMIC DNA]</scope>
    <source>
        <strain evidence="5 6">KACC 18849</strain>
    </source>
</reference>
<dbReference type="InterPro" id="IPR000835">
    <property type="entry name" value="HTH_MarR-typ"/>
</dbReference>
<organism evidence="5 6">
    <name type="scientific">Caulobacter hibisci</name>
    <dbReference type="NCBI Taxonomy" id="2035993"/>
    <lineage>
        <taxon>Bacteria</taxon>
        <taxon>Pseudomonadati</taxon>
        <taxon>Pseudomonadota</taxon>
        <taxon>Alphaproteobacteria</taxon>
        <taxon>Caulobacterales</taxon>
        <taxon>Caulobacteraceae</taxon>
        <taxon>Caulobacter</taxon>
    </lineage>
</organism>
<dbReference type="PRINTS" id="PR00598">
    <property type="entry name" value="HTHMARR"/>
</dbReference>